<dbReference type="PANTHER" id="PTHR40460">
    <property type="entry name" value="CHROMOSOME 1, WHOLE GENOME SHOTGUN SEQUENCE"/>
    <property type="match status" value="1"/>
</dbReference>
<protein>
    <recommendedName>
        <fullName evidence="3">CsbD-like domain-containing protein</fullName>
    </recommendedName>
</protein>
<gene>
    <name evidence="1" type="ORF">BCR39DRAFT_552669</name>
</gene>
<organism evidence="1 2">
    <name type="scientific">Naematelia encephala</name>
    <dbReference type="NCBI Taxonomy" id="71784"/>
    <lineage>
        <taxon>Eukaryota</taxon>
        <taxon>Fungi</taxon>
        <taxon>Dikarya</taxon>
        <taxon>Basidiomycota</taxon>
        <taxon>Agaricomycotina</taxon>
        <taxon>Tremellomycetes</taxon>
        <taxon>Tremellales</taxon>
        <taxon>Naemateliaceae</taxon>
        <taxon>Naematelia</taxon>
    </lineage>
</organism>
<dbReference type="AlphaFoldDB" id="A0A1Y2AIZ9"/>
<dbReference type="STRING" id="71784.A0A1Y2AIZ9"/>
<evidence type="ECO:0008006" key="3">
    <source>
        <dbReference type="Google" id="ProtNLM"/>
    </source>
</evidence>
<comment type="caution">
    <text evidence="1">The sequence shown here is derived from an EMBL/GenBank/DDBJ whole genome shotgun (WGS) entry which is preliminary data.</text>
</comment>
<sequence length="158" mass="16716">MSEQEETQPEPSQLSGQVKQIQGAVYTAIGSVLPTAANAEAWTASGQQLTEDGQQEITNAKQKQAVEATVDGATAKIKSGLGYITGDQEKQTEGNLENEQAQWSFKQATSSDAIPIPVPSSEGIKGKLESVQGIVTGDQELQKEGNIRAEKAAWTDGV</sequence>
<evidence type="ECO:0000313" key="2">
    <source>
        <dbReference type="Proteomes" id="UP000193986"/>
    </source>
</evidence>
<dbReference type="OrthoDB" id="9999611at2759"/>
<dbReference type="InParanoid" id="A0A1Y2AIZ9"/>
<evidence type="ECO:0000313" key="1">
    <source>
        <dbReference type="EMBL" id="ORY21905.1"/>
    </source>
</evidence>
<dbReference type="Proteomes" id="UP000193986">
    <property type="component" value="Unassembled WGS sequence"/>
</dbReference>
<name>A0A1Y2AIZ9_9TREE</name>
<keyword evidence="2" id="KW-1185">Reference proteome</keyword>
<reference evidence="1 2" key="1">
    <citation type="submission" date="2016-07" db="EMBL/GenBank/DDBJ databases">
        <title>Pervasive Adenine N6-methylation of Active Genes in Fungi.</title>
        <authorList>
            <consortium name="DOE Joint Genome Institute"/>
            <person name="Mondo S.J."/>
            <person name="Dannebaum R.O."/>
            <person name="Kuo R.C."/>
            <person name="Labutti K."/>
            <person name="Haridas S."/>
            <person name="Kuo A."/>
            <person name="Salamov A."/>
            <person name="Ahrendt S.R."/>
            <person name="Lipzen A."/>
            <person name="Sullivan W."/>
            <person name="Andreopoulos W.B."/>
            <person name="Clum A."/>
            <person name="Lindquist E."/>
            <person name="Daum C."/>
            <person name="Ramamoorthy G.K."/>
            <person name="Gryganskyi A."/>
            <person name="Culley D."/>
            <person name="Magnuson J.K."/>
            <person name="James T.Y."/>
            <person name="O'Malley M.A."/>
            <person name="Stajich J.E."/>
            <person name="Spatafora J.W."/>
            <person name="Visel A."/>
            <person name="Grigoriev I.V."/>
        </authorList>
    </citation>
    <scope>NUCLEOTIDE SEQUENCE [LARGE SCALE GENOMIC DNA]</scope>
    <source>
        <strain evidence="1 2">68-887.2</strain>
    </source>
</reference>
<dbReference type="PANTHER" id="PTHR40460:SF1">
    <property type="entry name" value="CSBD-LIKE DOMAIN-CONTAINING PROTEIN"/>
    <property type="match status" value="1"/>
</dbReference>
<dbReference type="EMBL" id="MCFC01000102">
    <property type="protein sequence ID" value="ORY21905.1"/>
    <property type="molecule type" value="Genomic_DNA"/>
</dbReference>
<accession>A0A1Y2AIZ9</accession>
<proteinExistence type="predicted"/>